<keyword evidence="4" id="KW-1185">Reference proteome</keyword>
<comment type="similarity">
    <text evidence="1">Belongs to the NipSnap family.</text>
</comment>
<evidence type="ECO:0000313" key="4">
    <source>
        <dbReference type="Proteomes" id="UP000494252"/>
    </source>
</evidence>
<dbReference type="PANTHER" id="PTHR21017:SF17">
    <property type="entry name" value="PROTEIN NIPSNAP"/>
    <property type="match status" value="1"/>
</dbReference>
<evidence type="ECO:0000259" key="2">
    <source>
        <dbReference type="Pfam" id="PF07978"/>
    </source>
</evidence>
<evidence type="ECO:0000256" key="1">
    <source>
        <dbReference type="ARBA" id="ARBA00005291"/>
    </source>
</evidence>
<organism evidence="3 4">
    <name type="scientific">Paraburkholderia fynbosensis</name>
    <dbReference type="NCBI Taxonomy" id="1200993"/>
    <lineage>
        <taxon>Bacteria</taxon>
        <taxon>Pseudomonadati</taxon>
        <taxon>Pseudomonadota</taxon>
        <taxon>Betaproteobacteria</taxon>
        <taxon>Burkholderiales</taxon>
        <taxon>Burkholderiaceae</taxon>
        <taxon>Paraburkholderia</taxon>
    </lineage>
</organism>
<feature type="domain" description="NIPSNAP" evidence="2">
    <location>
        <begin position="3"/>
        <end position="101"/>
    </location>
</feature>
<dbReference type="EMBL" id="CADIKI010000024">
    <property type="protein sequence ID" value="CAB3807245.1"/>
    <property type="molecule type" value="Genomic_DNA"/>
</dbReference>
<evidence type="ECO:0000313" key="3">
    <source>
        <dbReference type="EMBL" id="CAB3807245.1"/>
    </source>
</evidence>
<reference evidence="3 4" key="1">
    <citation type="submission" date="2020-04" db="EMBL/GenBank/DDBJ databases">
        <authorList>
            <person name="De Canck E."/>
        </authorList>
    </citation>
    <scope>NUCLEOTIDE SEQUENCE [LARGE SCALE GENOMIC DNA]</scope>
    <source>
        <strain evidence="3 4">LMG 27177</strain>
    </source>
</reference>
<protein>
    <recommendedName>
        <fullName evidence="2">NIPSNAP domain-containing protein</fullName>
    </recommendedName>
</protein>
<dbReference type="Gene3D" id="3.30.70.100">
    <property type="match status" value="1"/>
</dbReference>
<dbReference type="InterPro" id="IPR012577">
    <property type="entry name" value="NIPSNAP"/>
</dbReference>
<dbReference type="InterPro" id="IPR051557">
    <property type="entry name" value="NipSnap_domain"/>
</dbReference>
<name>A0A6J5GXN2_9BURK</name>
<sequence length="119" mass="13360">MLVEMRTYQITAGKVGEFLAVYEREGLGIITQYAQLQGCWTKESGTLNSVVFCWAYDDYAHRAAQRARLAADPQWQAFTPRILPFLVHQESVFLVPTSFCPEASTCAGSKIVDLPARQK</sequence>
<dbReference type="AlphaFoldDB" id="A0A6J5GXN2"/>
<dbReference type="Proteomes" id="UP000494252">
    <property type="component" value="Unassembled WGS sequence"/>
</dbReference>
<proteinExistence type="inferred from homology"/>
<gene>
    <name evidence="3" type="ORF">LMG27177_06289</name>
</gene>
<dbReference type="PANTHER" id="PTHR21017">
    <property type="entry name" value="NIPSNAP-RELATED"/>
    <property type="match status" value="1"/>
</dbReference>
<dbReference type="SUPFAM" id="SSF54909">
    <property type="entry name" value="Dimeric alpha+beta barrel"/>
    <property type="match status" value="1"/>
</dbReference>
<dbReference type="InterPro" id="IPR011008">
    <property type="entry name" value="Dimeric_a/b-barrel"/>
</dbReference>
<accession>A0A6J5GXN2</accession>
<dbReference type="Pfam" id="PF07978">
    <property type="entry name" value="NIPSNAP"/>
    <property type="match status" value="1"/>
</dbReference>
<dbReference type="RefSeq" id="WP_175165379.1">
    <property type="nucleotide sequence ID" value="NZ_CADIKI010000024.1"/>
</dbReference>